<reference evidence="2 3" key="1">
    <citation type="submission" date="2014-11" db="EMBL/GenBank/DDBJ databases">
        <title>Genome sequence of Flavihumibacter solisilvae 3-3.</title>
        <authorList>
            <person name="Zhou G."/>
            <person name="Li M."/>
            <person name="Wang G."/>
        </authorList>
    </citation>
    <scope>NUCLEOTIDE SEQUENCE [LARGE SCALE GENOMIC DNA]</scope>
    <source>
        <strain evidence="2 3">3-3</strain>
    </source>
</reference>
<keyword evidence="1" id="KW-0732">Signal</keyword>
<dbReference type="AlphaFoldDB" id="A0A0C1L2J9"/>
<evidence type="ECO:0000256" key="1">
    <source>
        <dbReference type="SAM" id="SignalP"/>
    </source>
</evidence>
<dbReference type="Proteomes" id="UP000031408">
    <property type="component" value="Unassembled WGS sequence"/>
</dbReference>
<feature type="chain" id="PRO_5002135367" description="GLPGLI family protein" evidence="1">
    <location>
        <begin position="19"/>
        <end position="248"/>
    </location>
</feature>
<keyword evidence="3" id="KW-1185">Reference proteome</keyword>
<protein>
    <recommendedName>
        <fullName evidence="4">GLPGLI family protein</fullName>
    </recommendedName>
</protein>
<organism evidence="2 3">
    <name type="scientific">Flavihumibacter solisilvae</name>
    <dbReference type="NCBI Taxonomy" id="1349421"/>
    <lineage>
        <taxon>Bacteria</taxon>
        <taxon>Pseudomonadati</taxon>
        <taxon>Bacteroidota</taxon>
        <taxon>Chitinophagia</taxon>
        <taxon>Chitinophagales</taxon>
        <taxon>Chitinophagaceae</taxon>
        <taxon>Flavihumibacter</taxon>
    </lineage>
</organism>
<dbReference type="Pfam" id="PF09697">
    <property type="entry name" value="Porph_ging"/>
    <property type="match status" value="1"/>
</dbReference>
<dbReference type="RefSeq" id="WP_039141065.1">
    <property type="nucleotide sequence ID" value="NZ_JSVC01000016.1"/>
</dbReference>
<feature type="signal peptide" evidence="1">
    <location>
        <begin position="1"/>
        <end position="18"/>
    </location>
</feature>
<gene>
    <name evidence="2" type="ORF">OI18_14595</name>
</gene>
<dbReference type="InterPro" id="IPR005901">
    <property type="entry name" value="GLPGLI"/>
</dbReference>
<sequence>MKKTFILALILIAGAKLSAQQIFIFSGNIEYERKINIHRQFESDDEQSDWFKDFIAKQPRFHNSYFNLSFNKEKAIYQPGRESDVKVEPWMIGPAKQNIVLTDINSQVYTSRKKVFEETFVVTDTTTKVKWKISNETRVIAGFECRKAVGVICDSVYVVAFYTEEIPVSAGPESFGGLPGMILGLAVPRLYSTWFATKVELNEPPPASFTVNNSKGKKVKSTELEPVLTSSFTDWGKRGKKFIWWSML</sequence>
<dbReference type="EMBL" id="JSVC01000016">
    <property type="protein sequence ID" value="KIC93826.1"/>
    <property type="molecule type" value="Genomic_DNA"/>
</dbReference>
<name>A0A0C1L2J9_9BACT</name>
<evidence type="ECO:0000313" key="3">
    <source>
        <dbReference type="Proteomes" id="UP000031408"/>
    </source>
</evidence>
<dbReference type="OrthoDB" id="1440774at2"/>
<proteinExistence type="predicted"/>
<dbReference type="STRING" id="1349421.OI18_14595"/>
<accession>A0A0C1L2J9</accession>
<comment type="caution">
    <text evidence="2">The sequence shown here is derived from an EMBL/GenBank/DDBJ whole genome shotgun (WGS) entry which is preliminary data.</text>
</comment>
<dbReference type="NCBIfam" id="TIGR01200">
    <property type="entry name" value="GLPGLI"/>
    <property type="match status" value="1"/>
</dbReference>
<evidence type="ECO:0000313" key="2">
    <source>
        <dbReference type="EMBL" id="KIC93826.1"/>
    </source>
</evidence>
<evidence type="ECO:0008006" key="4">
    <source>
        <dbReference type="Google" id="ProtNLM"/>
    </source>
</evidence>